<dbReference type="RefSeq" id="WP_160896301.1">
    <property type="nucleotide sequence ID" value="NZ_WUMU01000024.1"/>
</dbReference>
<evidence type="ECO:0000313" key="2">
    <source>
        <dbReference type="Proteomes" id="UP000477911"/>
    </source>
</evidence>
<dbReference type="GO" id="GO:0015774">
    <property type="term" value="P:polysaccharide transport"/>
    <property type="evidence" value="ECO:0007669"/>
    <property type="project" value="InterPro"/>
</dbReference>
<dbReference type="Pfam" id="PF05159">
    <property type="entry name" value="Capsule_synth"/>
    <property type="match status" value="4"/>
</dbReference>
<name>A0A6L7G9V3_9RHOB</name>
<keyword evidence="2" id="KW-1185">Reference proteome</keyword>
<gene>
    <name evidence="1" type="ORF">GR170_20260</name>
</gene>
<proteinExistence type="predicted"/>
<evidence type="ECO:0000313" key="1">
    <source>
        <dbReference type="EMBL" id="MXN20176.1"/>
    </source>
</evidence>
<protein>
    <submittedName>
        <fullName evidence="1">Capsular polysaccharide biosynthesis protein</fullName>
    </submittedName>
</protein>
<dbReference type="Proteomes" id="UP000477911">
    <property type="component" value="Unassembled WGS sequence"/>
</dbReference>
<dbReference type="GO" id="GO:0000271">
    <property type="term" value="P:polysaccharide biosynthetic process"/>
    <property type="evidence" value="ECO:0007669"/>
    <property type="project" value="InterPro"/>
</dbReference>
<dbReference type="AlphaFoldDB" id="A0A6L7G9V3"/>
<dbReference type="InterPro" id="IPR007833">
    <property type="entry name" value="Capsule_polysaccharide_synth"/>
</dbReference>
<comment type="caution">
    <text evidence="1">The sequence shown here is derived from an EMBL/GenBank/DDBJ whole genome shotgun (WGS) entry which is preliminary data.</text>
</comment>
<dbReference type="EMBL" id="WUMU01000024">
    <property type="protein sequence ID" value="MXN20176.1"/>
    <property type="molecule type" value="Genomic_DNA"/>
</dbReference>
<dbReference type="CDD" id="cd16440">
    <property type="entry name" value="beta_Kdo_transferase_KpsC_1"/>
    <property type="match status" value="1"/>
</dbReference>
<sequence>MIPRALLLRRLGGVGYWCASMAGRLGGPAPQVTATSVELCRTPALAAVLGEAPQVQSRLWPGRPREIYGWGQRASGRRARAVAQARGARGIVVEDGFLRSLGREEAPVSLVLDDLGIYYDCHAPSRLEALIGAPLTPEAQARAMALALDWRRAGVSKYNGSRDHAGDLPPRYVLVLDQVAGDLSIPRGGAEPADFTRMLEAALEENPEAEVLLKVHPDVFTRARSGHFDLEALAAHPRLHIIGTPCHPVRLLRGAEVVYTVTSQVGFEALLHGSRVRCFGMPFYAGWGLTEDARPAPARRAAGATLAQLVHATLIGYPAYVDPERGARSTPEAAVARMGLQRALRGAFPEEIHALGFSPWKREVLRDFLQGSRVIFLRDPEAVPAGATLALWGNETPPGLPRDVKILRLEDGFLRSSGLGADLVRPLSWVVDDRGIYYDSTRPSRLEELMQAGPDPALLPRAQALRASIVAAGVTKYNLRAAPWRRPGGLLKVILVPGQVEADASLKYGAPGVRGNIALLRAVRAANPGAHILYKPHPDVVAGLRRQGAGEGEAAQYCDEVLTEADPVSLLGQVDEVHTMTSLIGFEALLRGVPVTCYGQPFYSGWGLTTDMLPNPRRTRPGTLEELVAVALITYPRYISRTSGHFTTPERAIEELVAWKQAGPSRPGLLRRGKRRILQLWVASGLKKNG</sequence>
<dbReference type="CDD" id="cd16439">
    <property type="entry name" value="beta_Kdo_transferase_KpsC_2"/>
    <property type="match status" value="1"/>
</dbReference>
<reference evidence="1 2" key="1">
    <citation type="submission" date="2019-12" db="EMBL/GenBank/DDBJ databases">
        <authorList>
            <person name="Li M."/>
        </authorList>
    </citation>
    <scope>NUCLEOTIDE SEQUENCE [LARGE SCALE GENOMIC DNA]</scope>
    <source>
        <strain evidence="1 2">GBMRC 2024</strain>
    </source>
</reference>
<accession>A0A6L7G9V3</accession>
<organism evidence="1 2">
    <name type="scientific">Pseudooceanicola albus</name>
    <dbReference type="NCBI Taxonomy" id="2692189"/>
    <lineage>
        <taxon>Bacteria</taxon>
        <taxon>Pseudomonadati</taxon>
        <taxon>Pseudomonadota</taxon>
        <taxon>Alphaproteobacteria</taxon>
        <taxon>Rhodobacterales</taxon>
        <taxon>Paracoccaceae</taxon>
        <taxon>Pseudooceanicola</taxon>
    </lineage>
</organism>